<evidence type="ECO:0000256" key="3">
    <source>
        <dbReference type="ARBA" id="ARBA00022737"/>
    </source>
</evidence>
<evidence type="ECO:0000256" key="5">
    <source>
        <dbReference type="ARBA" id="ARBA00023163"/>
    </source>
</evidence>
<name>A0A3M7SPM4_BRAPC</name>
<gene>
    <name evidence="8" type="ORF">BpHYR1_017239</name>
</gene>
<feature type="compositionally biased region" description="Polar residues" evidence="7">
    <location>
        <begin position="10"/>
        <end position="29"/>
    </location>
</feature>
<keyword evidence="9" id="KW-1185">Reference proteome</keyword>
<feature type="compositionally biased region" description="Basic and acidic residues" evidence="7">
    <location>
        <begin position="91"/>
        <end position="102"/>
    </location>
</feature>
<evidence type="ECO:0000256" key="1">
    <source>
        <dbReference type="ARBA" id="ARBA00008075"/>
    </source>
</evidence>
<organism evidence="8 9">
    <name type="scientific">Brachionus plicatilis</name>
    <name type="common">Marine rotifer</name>
    <name type="synonym">Brachionus muelleri</name>
    <dbReference type="NCBI Taxonomy" id="10195"/>
    <lineage>
        <taxon>Eukaryota</taxon>
        <taxon>Metazoa</taxon>
        <taxon>Spiralia</taxon>
        <taxon>Gnathifera</taxon>
        <taxon>Rotifera</taxon>
        <taxon>Eurotatoria</taxon>
        <taxon>Monogononta</taxon>
        <taxon>Pseudotrocha</taxon>
        <taxon>Ploima</taxon>
        <taxon>Brachionidae</taxon>
        <taxon>Brachionus</taxon>
    </lineage>
</organism>
<dbReference type="EMBL" id="REGN01001004">
    <property type="protein sequence ID" value="RNA37689.1"/>
    <property type="molecule type" value="Genomic_DNA"/>
</dbReference>
<reference evidence="8 9" key="1">
    <citation type="journal article" date="2018" name="Sci. Rep.">
        <title>Genomic signatures of local adaptation to the degree of environmental predictability in rotifers.</title>
        <authorList>
            <person name="Franch-Gras L."/>
            <person name="Hahn C."/>
            <person name="Garcia-Roger E.M."/>
            <person name="Carmona M.J."/>
            <person name="Serra M."/>
            <person name="Gomez A."/>
        </authorList>
    </citation>
    <scope>NUCLEOTIDE SEQUENCE [LARGE SCALE GENOMIC DNA]</scope>
    <source>
        <strain evidence="8">HYR1</strain>
    </source>
</reference>
<dbReference type="SMART" id="SM00320">
    <property type="entry name" value="WD40"/>
    <property type="match status" value="5"/>
</dbReference>
<sequence>MKSSFEKSDYSTSNKKSPKKMSTSPNVTTRSRSLLNLSNSESESPNIKRELKIEIDREDHYLNPNLPSTNSSDFSVVYVDDSDDTNQSQEAKNEESRKDAQNKIKKNTFSSDQKKSKYKFVNMIKEEHEDDLNIYDVKIYRPFEENPKNILFASVGSNQCSFYEYNTSTAEVEPIDIYLDADPQENFFVCAWTIDPDRLEPLLAIAGLKGIIRTISPFKSQFKNALIGHGASINDLKFHPSQNFILLSASKDHTLRLWNINTTVCIAIFGGAEGHTDQVLSTDIDLQGRYIISCGIDHFLKIWSIQTPKLKNAIDISEEFDNTYKSFPTVSVNFPDFSTRDVHTNYVDCVRWFGDLILSKSCENCIIEWKPGLINEKMESLSRTSKNVFIFNRFEAKECDIWFVRFGLDFSHRVMAVGTTNGKVYVWKVDTENSNDFSRISLSNQKMKGIIRSIALSFNGNDLIITNNLGNIFIWRKE</sequence>
<feature type="region of interest" description="Disordered" evidence="7">
    <location>
        <begin position="1"/>
        <end position="110"/>
    </location>
</feature>
<dbReference type="PANTHER" id="PTHR10253">
    <property type="entry name" value="POLYCOMB PROTEIN"/>
    <property type="match status" value="1"/>
</dbReference>
<dbReference type="SUPFAM" id="SSF50978">
    <property type="entry name" value="WD40 repeat-like"/>
    <property type="match status" value="1"/>
</dbReference>
<dbReference type="Pfam" id="PF00400">
    <property type="entry name" value="WD40"/>
    <property type="match status" value="2"/>
</dbReference>
<dbReference type="InterPro" id="IPR015943">
    <property type="entry name" value="WD40/YVTN_repeat-like_dom_sf"/>
</dbReference>
<keyword evidence="5" id="KW-0804">Transcription</keyword>
<dbReference type="InterPro" id="IPR019775">
    <property type="entry name" value="WD40_repeat_CS"/>
</dbReference>
<dbReference type="InterPro" id="IPR036322">
    <property type="entry name" value="WD40_repeat_dom_sf"/>
</dbReference>
<feature type="repeat" description="WD" evidence="6">
    <location>
        <begin position="272"/>
        <end position="313"/>
    </location>
</feature>
<dbReference type="Gene3D" id="2.130.10.10">
    <property type="entry name" value="YVTN repeat-like/Quinoprotein amine dehydrogenase"/>
    <property type="match status" value="1"/>
</dbReference>
<dbReference type="AlphaFoldDB" id="A0A3M7SPM4"/>
<evidence type="ECO:0000313" key="8">
    <source>
        <dbReference type="EMBL" id="RNA37689.1"/>
    </source>
</evidence>
<keyword evidence="3" id="KW-0677">Repeat</keyword>
<dbReference type="PROSITE" id="PS00678">
    <property type="entry name" value="WD_REPEATS_1"/>
    <property type="match status" value="1"/>
</dbReference>
<comment type="caution">
    <text evidence="8">The sequence shown here is derived from an EMBL/GenBank/DDBJ whole genome shotgun (WGS) entry which is preliminary data.</text>
</comment>
<dbReference type="InterPro" id="IPR051243">
    <property type="entry name" value="PcG_WD-repeat"/>
</dbReference>
<evidence type="ECO:0000313" key="9">
    <source>
        <dbReference type="Proteomes" id="UP000276133"/>
    </source>
</evidence>
<evidence type="ECO:0000256" key="7">
    <source>
        <dbReference type="SAM" id="MobiDB-lite"/>
    </source>
</evidence>
<keyword evidence="2 6" id="KW-0853">WD repeat</keyword>
<evidence type="ECO:0000256" key="6">
    <source>
        <dbReference type="PROSITE-ProRule" id="PRU00221"/>
    </source>
</evidence>
<dbReference type="InterPro" id="IPR001680">
    <property type="entry name" value="WD40_rpt"/>
</dbReference>
<evidence type="ECO:0000256" key="2">
    <source>
        <dbReference type="ARBA" id="ARBA00022574"/>
    </source>
</evidence>
<dbReference type="STRING" id="10195.A0A3M7SPM4"/>
<accession>A0A3M7SPM4</accession>
<dbReference type="Proteomes" id="UP000276133">
    <property type="component" value="Unassembled WGS sequence"/>
</dbReference>
<proteinExistence type="inferred from homology"/>
<comment type="similarity">
    <text evidence="1">Belongs to the WD repeat ESC family.</text>
</comment>
<dbReference type="OrthoDB" id="7318948at2759"/>
<feature type="compositionally biased region" description="Basic and acidic residues" evidence="7">
    <location>
        <begin position="46"/>
        <end position="61"/>
    </location>
</feature>
<protein>
    <submittedName>
        <fullName evidence="8">Polycomb eed-A</fullName>
    </submittedName>
</protein>
<dbReference type="PROSITE" id="PS50082">
    <property type="entry name" value="WD_REPEATS_2"/>
    <property type="match status" value="2"/>
</dbReference>
<keyword evidence="4" id="KW-0805">Transcription regulation</keyword>
<feature type="repeat" description="WD" evidence="6">
    <location>
        <begin position="226"/>
        <end position="268"/>
    </location>
</feature>
<feature type="compositionally biased region" description="Low complexity" evidence="7">
    <location>
        <begin position="30"/>
        <end position="44"/>
    </location>
</feature>
<dbReference type="PROSITE" id="PS50294">
    <property type="entry name" value="WD_REPEATS_REGION"/>
    <property type="match status" value="2"/>
</dbReference>
<evidence type="ECO:0000256" key="4">
    <source>
        <dbReference type="ARBA" id="ARBA00023015"/>
    </source>
</evidence>